<feature type="transmembrane region" description="Helical" evidence="8">
    <location>
        <begin position="201"/>
        <end position="224"/>
    </location>
</feature>
<feature type="transmembrane region" description="Helical" evidence="8">
    <location>
        <begin position="151"/>
        <end position="168"/>
    </location>
</feature>
<dbReference type="AlphaFoldDB" id="A0A6L8WB83"/>
<keyword evidence="10" id="KW-1185">Reference proteome</keyword>
<evidence type="ECO:0000256" key="7">
    <source>
        <dbReference type="ARBA" id="ARBA00024033"/>
    </source>
</evidence>
<feature type="transmembrane region" description="Helical" evidence="8">
    <location>
        <begin position="231"/>
        <end position="252"/>
    </location>
</feature>
<feature type="transmembrane region" description="Helical" evidence="8">
    <location>
        <begin position="337"/>
        <end position="359"/>
    </location>
</feature>
<feature type="transmembrane region" description="Helical" evidence="8">
    <location>
        <begin position="365"/>
        <end position="382"/>
    </location>
</feature>
<comment type="subcellular location">
    <subcellularLocation>
        <location evidence="1">Cell membrane</location>
        <topology evidence="1">Multi-pass membrane protein</topology>
    </subcellularLocation>
</comment>
<keyword evidence="6 8" id="KW-0472">Membrane</keyword>
<evidence type="ECO:0000313" key="10">
    <source>
        <dbReference type="Proteomes" id="UP000476030"/>
    </source>
</evidence>
<evidence type="ECO:0000256" key="6">
    <source>
        <dbReference type="ARBA" id="ARBA00023136"/>
    </source>
</evidence>
<feature type="transmembrane region" description="Helical" evidence="8">
    <location>
        <begin position="389"/>
        <end position="410"/>
    </location>
</feature>
<accession>A0A6L8WB83</accession>
<evidence type="ECO:0000256" key="8">
    <source>
        <dbReference type="SAM" id="Phobius"/>
    </source>
</evidence>
<evidence type="ECO:0000256" key="1">
    <source>
        <dbReference type="ARBA" id="ARBA00004651"/>
    </source>
</evidence>
<keyword evidence="5 8" id="KW-1133">Transmembrane helix</keyword>
<keyword evidence="4 8" id="KW-0812">Transmembrane</keyword>
<evidence type="ECO:0000313" key="9">
    <source>
        <dbReference type="EMBL" id="MZR31720.1"/>
    </source>
</evidence>
<proteinExistence type="inferred from homology"/>
<feature type="transmembrane region" description="Helical" evidence="8">
    <location>
        <begin position="305"/>
        <end position="325"/>
    </location>
</feature>
<feature type="transmembrane region" description="Helical" evidence="8">
    <location>
        <begin position="7"/>
        <end position="28"/>
    </location>
</feature>
<evidence type="ECO:0000256" key="4">
    <source>
        <dbReference type="ARBA" id="ARBA00022692"/>
    </source>
</evidence>
<comment type="caution">
    <text evidence="9">The sequence shown here is derived from an EMBL/GenBank/DDBJ whole genome shotgun (WGS) entry which is preliminary data.</text>
</comment>
<dbReference type="EMBL" id="WTUW01000002">
    <property type="protein sequence ID" value="MZR31720.1"/>
    <property type="molecule type" value="Genomic_DNA"/>
</dbReference>
<evidence type="ECO:0000256" key="2">
    <source>
        <dbReference type="ARBA" id="ARBA00022475"/>
    </source>
</evidence>
<name>A0A6L8WB83_9PROT</name>
<gene>
    <name evidence="9" type="ORF">GQE98_13845</name>
</gene>
<dbReference type="Pfam" id="PF09594">
    <property type="entry name" value="GT87"/>
    <property type="match status" value="1"/>
</dbReference>
<sequence>MFQRSNISVSPAVLFILVMGGIVALGIAKDVIDYALGDTYIATLTSTVLKFDLIYFDSWWPMTEAAVAKLQFPDKGIYESVFFERNIKFQYPPISILPFWVVYKFDMSWERATEIANFVSYLSLVGIVVCSYQTIIVIVKKYYQEFRVSNVFRVASFLIVLIGTYSFYPVMWGQFIGQVQVIIDLLISMAFLSWLMGRKYFSGMMIALAALIKPQFALLLLWAALRKEKQFSIGLLLVFIPAGIISLAIFGFQEHLDYLRALSHMGQHGEVYWPNQSVNGLLNRLFVDATSLMWTLETFAPYDRVVHVGTLVSTVLFILVGLFYRRGTYVGSEREQTMGSALDLATMLLVCTIASPVAWVHHYGILMPVIAAAFLVAVHSFSKEARLSTYLNLLLLCISYFLLANYFSFIETEAFSKPPLNLLQSLHFYGALILLIALFLLRSRDVSLVKVNKPA</sequence>
<dbReference type="Proteomes" id="UP000476030">
    <property type="component" value="Unassembled WGS sequence"/>
</dbReference>
<protein>
    <submittedName>
        <fullName evidence="9">DUF2029 domain-containing protein</fullName>
    </submittedName>
</protein>
<dbReference type="InterPro" id="IPR018584">
    <property type="entry name" value="GT87"/>
</dbReference>
<dbReference type="GO" id="GO:0005886">
    <property type="term" value="C:plasma membrane"/>
    <property type="evidence" value="ECO:0007669"/>
    <property type="project" value="UniProtKB-SubCell"/>
</dbReference>
<keyword evidence="2" id="KW-1003">Cell membrane</keyword>
<feature type="transmembrane region" description="Helical" evidence="8">
    <location>
        <begin position="422"/>
        <end position="441"/>
    </location>
</feature>
<evidence type="ECO:0000256" key="5">
    <source>
        <dbReference type="ARBA" id="ARBA00022989"/>
    </source>
</evidence>
<feature type="transmembrane region" description="Helical" evidence="8">
    <location>
        <begin position="118"/>
        <end position="139"/>
    </location>
</feature>
<keyword evidence="3" id="KW-0808">Transferase</keyword>
<dbReference type="GO" id="GO:0016758">
    <property type="term" value="F:hexosyltransferase activity"/>
    <property type="evidence" value="ECO:0007669"/>
    <property type="project" value="InterPro"/>
</dbReference>
<evidence type="ECO:0000256" key="3">
    <source>
        <dbReference type="ARBA" id="ARBA00022679"/>
    </source>
</evidence>
<organism evidence="9 10">
    <name type="scientific">Sneathiella litorea</name>
    <dbReference type="NCBI Taxonomy" id="2606216"/>
    <lineage>
        <taxon>Bacteria</taxon>
        <taxon>Pseudomonadati</taxon>
        <taxon>Pseudomonadota</taxon>
        <taxon>Alphaproteobacteria</taxon>
        <taxon>Sneathiellales</taxon>
        <taxon>Sneathiellaceae</taxon>
        <taxon>Sneathiella</taxon>
    </lineage>
</organism>
<reference evidence="9 10" key="1">
    <citation type="submission" date="2019-12" db="EMBL/GenBank/DDBJ databases">
        <title>Snethiella sp. nov. sp. isolated from sea sand.</title>
        <authorList>
            <person name="Kim J."/>
            <person name="Jeong S.E."/>
            <person name="Jung H.S."/>
            <person name="Jeon C.O."/>
        </authorList>
    </citation>
    <scope>NUCLEOTIDE SEQUENCE [LARGE SCALE GENOMIC DNA]</scope>
    <source>
        <strain evidence="9 10">DP05</strain>
    </source>
</reference>
<comment type="similarity">
    <text evidence="7">Belongs to the glycosyltransferase 87 family.</text>
</comment>